<evidence type="ECO:0000313" key="2">
    <source>
        <dbReference type="EMBL" id="KZP34171.1"/>
    </source>
</evidence>
<keyword evidence="3" id="KW-1185">Reference proteome</keyword>
<feature type="compositionally biased region" description="Pro residues" evidence="1">
    <location>
        <begin position="71"/>
        <end position="81"/>
    </location>
</feature>
<feature type="compositionally biased region" description="Low complexity" evidence="1">
    <location>
        <begin position="351"/>
        <end position="362"/>
    </location>
</feature>
<sequence length="574" mass="63236">MKPRATAFFVFLELFQSIDIDRPEVKETVSPQPLTEWGALSSNASSSIARTKWSREELMLGLSILSNLPAPPAPELPPSPPVSRSNSPIPGSKRKATAGDSDRSKRPRTSAVPDRPPHNRPPAAPTQSSSHSRSANAQLNLRSEPSEDGEVREETTASSSSHARAKSPAPATVLASTMPIRRPRKAAPQNPYYDELHRKYYEIGRAFKFSGDARFWSTYPATHREYRCLLKPPPVNSPYHKFGGLIARLELMDALVCFTYSLWNKEYARRACFIDTWQTAAAFLTWCKTKWQSDPQGERETAFQGLILMIEGFILARKVKFQARAESKHVDQIWQKTRISMHSAAREEGSKLSTGLLSSGSSHLTPQGLPSPANSAPTTSAQSTPTNMADRAHEGGASSAHSLHGLSPNVPPSLPPFPVEFMDADFPRTPTGEWATEAMKVSASKVTVEVSPRLINHIHNQSQWLLQAQTCLKDAEKTLNLPKLAKNFPVTFARMIHSSLGPDEEFQPDMEDEEGELYWPGQCVSGEGLGWLCLMGKAMINEIGKDIGYIGLKGIIPKPKAEAPSGSQRGQPQR</sequence>
<evidence type="ECO:0000256" key="1">
    <source>
        <dbReference type="SAM" id="MobiDB-lite"/>
    </source>
</evidence>
<reference evidence="2 3" key="1">
    <citation type="journal article" date="2016" name="Mol. Biol. Evol.">
        <title>Comparative Genomics of Early-Diverging Mushroom-Forming Fungi Provides Insights into the Origins of Lignocellulose Decay Capabilities.</title>
        <authorList>
            <person name="Nagy L.G."/>
            <person name="Riley R."/>
            <person name="Tritt A."/>
            <person name="Adam C."/>
            <person name="Daum C."/>
            <person name="Floudas D."/>
            <person name="Sun H."/>
            <person name="Yadav J.S."/>
            <person name="Pangilinan J."/>
            <person name="Larsson K.H."/>
            <person name="Matsuura K."/>
            <person name="Barry K."/>
            <person name="Labutti K."/>
            <person name="Kuo R."/>
            <person name="Ohm R.A."/>
            <person name="Bhattacharya S.S."/>
            <person name="Shirouzu T."/>
            <person name="Yoshinaga Y."/>
            <person name="Martin F.M."/>
            <person name="Grigoriev I.V."/>
            <person name="Hibbett D.S."/>
        </authorList>
    </citation>
    <scope>NUCLEOTIDE SEQUENCE [LARGE SCALE GENOMIC DNA]</scope>
    <source>
        <strain evidence="2 3">CBS 109695</strain>
    </source>
</reference>
<feature type="region of interest" description="Disordered" evidence="1">
    <location>
        <begin position="350"/>
        <end position="411"/>
    </location>
</feature>
<dbReference type="EMBL" id="KV417480">
    <property type="protein sequence ID" value="KZP34171.1"/>
    <property type="molecule type" value="Genomic_DNA"/>
</dbReference>
<evidence type="ECO:0000313" key="3">
    <source>
        <dbReference type="Proteomes" id="UP000076532"/>
    </source>
</evidence>
<dbReference type="OrthoDB" id="3238644at2759"/>
<dbReference type="AlphaFoldDB" id="A0A166WW69"/>
<feature type="region of interest" description="Disordered" evidence="1">
    <location>
        <begin position="71"/>
        <end position="189"/>
    </location>
</feature>
<proteinExistence type="predicted"/>
<accession>A0A166WW69</accession>
<organism evidence="2 3">
    <name type="scientific">Athelia psychrophila</name>
    <dbReference type="NCBI Taxonomy" id="1759441"/>
    <lineage>
        <taxon>Eukaryota</taxon>
        <taxon>Fungi</taxon>
        <taxon>Dikarya</taxon>
        <taxon>Basidiomycota</taxon>
        <taxon>Agaricomycotina</taxon>
        <taxon>Agaricomycetes</taxon>
        <taxon>Agaricomycetidae</taxon>
        <taxon>Atheliales</taxon>
        <taxon>Atheliaceae</taxon>
        <taxon>Athelia</taxon>
    </lineage>
</organism>
<name>A0A166WW69_9AGAM</name>
<feature type="compositionally biased region" description="Polar residues" evidence="1">
    <location>
        <begin position="125"/>
        <end position="143"/>
    </location>
</feature>
<dbReference type="Proteomes" id="UP000076532">
    <property type="component" value="Unassembled WGS sequence"/>
</dbReference>
<protein>
    <submittedName>
        <fullName evidence="2">Uncharacterized protein</fullName>
    </submittedName>
</protein>
<feature type="compositionally biased region" description="Low complexity" evidence="1">
    <location>
        <begin position="370"/>
        <end position="387"/>
    </location>
</feature>
<gene>
    <name evidence="2" type="ORF">FIBSPDRAFT_880749</name>
</gene>